<dbReference type="InterPro" id="IPR001683">
    <property type="entry name" value="PX_dom"/>
</dbReference>
<feature type="domain" description="Chromo" evidence="13">
    <location>
        <begin position="87"/>
        <end position="145"/>
    </location>
</feature>
<dbReference type="Pfam" id="PF00385">
    <property type="entry name" value="Chromo"/>
    <property type="match status" value="1"/>
</dbReference>
<keyword evidence="7" id="KW-0967">Endosome</keyword>
<dbReference type="InterPro" id="IPR023780">
    <property type="entry name" value="Chromo_domain"/>
</dbReference>
<dbReference type="SMART" id="SM00298">
    <property type="entry name" value="CHROMO"/>
    <property type="match status" value="2"/>
</dbReference>
<dbReference type="PROSITE" id="PS50013">
    <property type="entry name" value="CHROMO_2"/>
    <property type="match status" value="2"/>
</dbReference>
<evidence type="ECO:0000256" key="6">
    <source>
        <dbReference type="ARBA" id="ARBA00022490"/>
    </source>
</evidence>
<dbReference type="PANTHER" id="PTHR46209">
    <property type="entry name" value="PX DOMAIN-CONTAINING PROTEIN"/>
    <property type="match status" value="1"/>
</dbReference>
<dbReference type="GO" id="GO:0005634">
    <property type="term" value="C:nucleus"/>
    <property type="evidence" value="ECO:0007669"/>
    <property type="project" value="UniProtKB-SubCell"/>
</dbReference>
<evidence type="ECO:0000256" key="2">
    <source>
        <dbReference type="ARBA" id="ARBA00004177"/>
    </source>
</evidence>
<keyword evidence="11" id="KW-0539">Nucleus</keyword>
<dbReference type="GO" id="GO:0000792">
    <property type="term" value="C:heterochromatin"/>
    <property type="evidence" value="ECO:0007669"/>
    <property type="project" value="UniProtKB-ARBA"/>
</dbReference>
<dbReference type="SUPFAM" id="SSF64268">
    <property type="entry name" value="PX domain"/>
    <property type="match status" value="1"/>
</dbReference>
<evidence type="ECO:0000256" key="3">
    <source>
        <dbReference type="ARBA" id="ARBA00004496"/>
    </source>
</evidence>
<evidence type="ECO:0000256" key="8">
    <source>
        <dbReference type="ARBA" id="ARBA00022927"/>
    </source>
</evidence>
<dbReference type="InterPro" id="IPR008251">
    <property type="entry name" value="Chromo_shadow_dom"/>
</dbReference>
<dbReference type="CDD" id="cd00034">
    <property type="entry name" value="CSD"/>
    <property type="match status" value="1"/>
</dbReference>
<dbReference type="Gene3D" id="3.30.1520.10">
    <property type="entry name" value="Phox-like domain"/>
    <property type="match status" value="1"/>
</dbReference>
<evidence type="ECO:0000313" key="15">
    <source>
        <dbReference type="EMBL" id="KAK7886243.1"/>
    </source>
</evidence>
<dbReference type="FunFam" id="2.40.50.40:FF:000007">
    <property type="entry name" value="Chromobox protein homolog 1"/>
    <property type="match status" value="1"/>
</dbReference>
<sequence length="391" mass="45763">MTSTRCIYVLGMSYNVLRVIAVAQRLTRFWRKAGGALSLCLKGKSRLDTAIFVLSNTKGLGLSSRKMRKKQTAKQRKTEDSSVVQEFVVEKIIRRRVSNGRVEYFLKWKGFTDADNTWEPEDNLDCPELIEAFLIKNTHLTEEEQCEIMPKEEMTEQETEITDSSVLQQNTELSDSKPLLSSRQEPECIIGSTDRRGELMFLVKWKNSEDVALLSAREVSARCPQVVIDFYEQKLTWHCSEDEHAPLELRSSSCCEGEEERERGSFRYKHRRKSIHITFQPCLLFMKDDTTTKQQAISVWVRDPRIQKNDFWHAYIDYEICLHTDSVCFTKKMSSVRRRYSEFVWLRQKLEANSLLMIKLPELPPKNPFFSLNNARQISERMKGLQRFLEQ</sequence>
<dbReference type="PANTHER" id="PTHR46209:SF4">
    <property type="entry name" value="SORTING NEXIN-10B"/>
    <property type="match status" value="1"/>
</dbReference>
<organism evidence="15 16">
    <name type="scientific">Mugilogobius chulae</name>
    <name type="common">yellowstripe goby</name>
    <dbReference type="NCBI Taxonomy" id="88201"/>
    <lineage>
        <taxon>Eukaryota</taxon>
        <taxon>Metazoa</taxon>
        <taxon>Chordata</taxon>
        <taxon>Craniata</taxon>
        <taxon>Vertebrata</taxon>
        <taxon>Euteleostomi</taxon>
        <taxon>Actinopterygii</taxon>
        <taxon>Neopterygii</taxon>
        <taxon>Teleostei</taxon>
        <taxon>Neoteleostei</taxon>
        <taxon>Acanthomorphata</taxon>
        <taxon>Gobiaria</taxon>
        <taxon>Gobiiformes</taxon>
        <taxon>Gobioidei</taxon>
        <taxon>Gobiidae</taxon>
        <taxon>Gobionellinae</taxon>
        <taxon>Mugilogobius</taxon>
    </lineage>
</organism>
<keyword evidence="9" id="KW-0446">Lipid-binding</keyword>
<evidence type="ECO:0000256" key="11">
    <source>
        <dbReference type="ARBA" id="ARBA00023242"/>
    </source>
</evidence>
<reference evidence="16" key="1">
    <citation type="submission" date="2024-04" db="EMBL/GenBank/DDBJ databases">
        <title>Salinicola lusitanus LLJ914,a marine bacterium isolated from the Okinawa Trough.</title>
        <authorList>
            <person name="Li J."/>
        </authorList>
    </citation>
    <scope>NUCLEOTIDE SEQUENCE [LARGE SCALE GENOMIC DNA]</scope>
</reference>
<comment type="caution">
    <text evidence="15">The sequence shown here is derived from an EMBL/GenBank/DDBJ whole genome shotgun (WGS) entry which is preliminary data.</text>
</comment>
<proteinExistence type="inferred from homology"/>
<dbReference type="Pfam" id="PF00787">
    <property type="entry name" value="PX"/>
    <property type="match status" value="1"/>
</dbReference>
<dbReference type="InterPro" id="IPR036871">
    <property type="entry name" value="PX_dom_sf"/>
</dbReference>
<dbReference type="PROSITE" id="PS50195">
    <property type="entry name" value="PX"/>
    <property type="match status" value="1"/>
</dbReference>
<gene>
    <name evidence="15" type="ORF">WMY93_025864</name>
</gene>
<keyword evidence="6" id="KW-0963">Cytoplasm</keyword>
<feature type="domain" description="Chromo" evidence="13">
    <location>
        <begin position="184"/>
        <end position="242"/>
    </location>
</feature>
<dbReference type="InterPro" id="IPR038033">
    <property type="entry name" value="CBX3_chromo_domain"/>
</dbReference>
<accession>A0AAW0N5R8</accession>
<dbReference type="SMART" id="SM00300">
    <property type="entry name" value="ChSh"/>
    <property type="match status" value="1"/>
</dbReference>
<evidence type="ECO:0000256" key="5">
    <source>
        <dbReference type="ARBA" id="ARBA00022448"/>
    </source>
</evidence>
<dbReference type="PRINTS" id="PR00504">
    <property type="entry name" value="CHROMODOMAIN"/>
</dbReference>
<dbReference type="PROSITE" id="PS00598">
    <property type="entry name" value="CHROMO_1"/>
    <property type="match status" value="1"/>
</dbReference>
<keyword evidence="5" id="KW-0813">Transport</keyword>
<evidence type="ECO:0008006" key="17">
    <source>
        <dbReference type="Google" id="ProtNLM"/>
    </source>
</evidence>
<evidence type="ECO:0000256" key="12">
    <source>
        <dbReference type="ARBA" id="ARBA00029433"/>
    </source>
</evidence>
<comment type="similarity">
    <text evidence="4">Belongs to the sorting nexin family.</text>
</comment>
<dbReference type="GO" id="GO:0006886">
    <property type="term" value="P:intracellular protein transport"/>
    <property type="evidence" value="ECO:0007669"/>
    <property type="project" value="InterPro"/>
</dbReference>
<dbReference type="Proteomes" id="UP001460270">
    <property type="component" value="Unassembled WGS sequence"/>
</dbReference>
<dbReference type="GO" id="GO:0060271">
    <property type="term" value="P:cilium assembly"/>
    <property type="evidence" value="ECO:0007669"/>
    <property type="project" value="TreeGrafter"/>
</dbReference>
<keyword evidence="8" id="KW-0653">Protein transport</keyword>
<dbReference type="InterPro" id="IPR016197">
    <property type="entry name" value="Chromo-like_dom_sf"/>
</dbReference>
<keyword evidence="16" id="KW-1185">Reference proteome</keyword>
<feature type="domain" description="PX" evidence="14">
    <location>
        <begin position="296"/>
        <end position="391"/>
    </location>
</feature>
<dbReference type="Gene3D" id="2.40.50.40">
    <property type="match status" value="2"/>
</dbReference>
<evidence type="ECO:0000259" key="13">
    <source>
        <dbReference type="PROSITE" id="PS50013"/>
    </source>
</evidence>
<evidence type="ECO:0000256" key="7">
    <source>
        <dbReference type="ARBA" id="ARBA00022753"/>
    </source>
</evidence>
<comment type="subcellular location">
    <subcellularLocation>
        <location evidence="3">Cytoplasm</location>
    </subcellularLocation>
    <subcellularLocation>
        <location evidence="12">Endomembrane system</location>
        <topology evidence="12">Peripheral membrane protein</topology>
        <orientation evidence="12">Cytoplasmic side</orientation>
    </subcellularLocation>
    <subcellularLocation>
        <location evidence="2">Endosome</location>
    </subcellularLocation>
    <subcellularLocation>
        <location evidence="1">Nucleus</location>
    </subcellularLocation>
</comment>
<dbReference type="EMBL" id="JBBPFD010000019">
    <property type="protein sequence ID" value="KAK7886243.1"/>
    <property type="molecule type" value="Genomic_DNA"/>
</dbReference>
<dbReference type="GO" id="GO:0005768">
    <property type="term" value="C:endosome"/>
    <property type="evidence" value="ECO:0007669"/>
    <property type="project" value="UniProtKB-SubCell"/>
</dbReference>
<dbReference type="CDD" id="cd18652">
    <property type="entry name" value="CD_HP1gamma_Cbx3"/>
    <property type="match status" value="1"/>
</dbReference>
<dbReference type="InterPro" id="IPR000953">
    <property type="entry name" value="Chromo/chromo_shadow_dom"/>
</dbReference>
<dbReference type="GO" id="GO:0016050">
    <property type="term" value="P:vesicle organization"/>
    <property type="evidence" value="ECO:0007669"/>
    <property type="project" value="TreeGrafter"/>
</dbReference>
<evidence type="ECO:0000259" key="14">
    <source>
        <dbReference type="PROSITE" id="PS50195"/>
    </source>
</evidence>
<dbReference type="InterPro" id="IPR017984">
    <property type="entry name" value="Chromo_dom_subgr"/>
</dbReference>
<evidence type="ECO:0000256" key="4">
    <source>
        <dbReference type="ARBA" id="ARBA00010883"/>
    </source>
</evidence>
<dbReference type="InterPro" id="IPR023779">
    <property type="entry name" value="Chromodomain_CS"/>
</dbReference>
<dbReference type="Pfam" id="PF01393">
    <property type="entry name" value="Chromo_shadow"/>
    <property type="match status" value="1"/>
</dbReference>
<evidence type="ECO:0000256" key="10">
    <source>
        <dbReference type="ARBA" id="ARBA00023136"/>
    </source>
</evidence>
<evidence type="ECO:0000313" key="16">
    <source>
        <dbReference type="Proteomes" id="UP001460270"/>
    </source>
</evidence>
<evidence type="ECO:0000256" key="1">
    <source>
        <dbReference type="ARBA" id="ARBA00004123"/>
    </source>
</evidence>
<protein>
    <recommendedName>
        <fullName evidence="17">Chromo domain-containing protein</fullName>
    </recommendedName>
</protein>
<keyword evidence="10" id="KW-0472">Membrane</keyword>
<name>A0AAW0N5R8_9GOBI</name>
<dbReference type="SUPFAM" id="SSF54160">
    <property type="entry name" value="Chromo domain-like"/>
    <property type="match status" value="2"/>
</dbReference>
<dbReference type="AlphaFoldDB" id="A0AAW0N5R8"/>
<dbReference type="GO" id="GO:1901981">
    <property type="term" value="F:phosphatidylinositol phosphate binding"/>
    <property type="evidence" value="ECO:0007669"/>
    <property type="project" value="TreeGrafter"/>
</dbReference>
<evidence type="ECO:0000256" key="9">
    <source>
        <dbReference type="ARBA" id="ARBA00023121"/>
    </source>
</evidence>
<dbReference type="InterPro" id="IPR043544">
    <property type="entry name" value="SNX10/11"/>
</dbReference>